<sequence>MDIILGIRVKDSVIVATSKAFTRGISVLKDTDDKTRVLNQYNLLAFTGESGDTTQFADYIQANIQLFTMRENTELNSKAIASFLRQQLATSIRSRTPYQVQVLLGGLHKGSEPFLSLIDYLGTRVDLPYCAHGYAAFYTMSLLDHHYRPDMALDEGLKLLKLCHEELVKRMPIEFKGLYVKVIDKDGIRDIDFS</sequence>
<evidence type="ECO:0000313" key="7">
    <source>
        <dbReference type="Proteomes" id="UP000788993"/>
    </source>
</evidence>
<keyword evidence="7" id="KW-1185">Reference proteome</keyword>
<gene>
    <name evidence="6" type="ORF">OGATHE_006242</name>
</gene>
<dbReference type="InterPro" id="IPR035206">
    <property type="entry name" value="Proteasome_beta2"/>
</dbReference>
<dbReference type="GO" id="GO:0005789">
    <property type="term" value="C:endoplasmic reticulum membrane"/>
    <property type="evidence" value="ECO:0007669"/>
    <property type="project" value="EnsemblFungi"/>
</dbReference>
<comment type="function">
    <text evidence="5">Component of the proteasome, a multicatalytic proteinase complex which is characterized by its ability to cleave peptides with Arg, Phe, Tyr, Leu, and Glu adjacent to the leaving group at neutral or slightly basic pH. The proteasome has an ATP-dependent proteolytic activity.</text>
</comment>
<dbReference type="FunFam" id="3.60.20.10:FF:000008">
    <property type="entry name" value="Proteasome subunit beta type-4"/>
    <property type="match status" value="1"/>
</dbReference>
<dbReference type="PROSITE" id="PS51476">
    <property type="entry name" value="PROTEASOME_BETA_2"/>
    <property type="match status" value="1"/>
</dbReference>
<dbReference type="Pfam" id="PF00227">
    <property type="entry name" value="Proteasome"/>
    <property type="match status" value="1"/>
</dbReference>
<protein>
    <recommendedName>
        <fullName evidence="5">Proteasome subunit beta</fullName>
    </recommendedName>
</protein>
<dbReference type="RefSeq" id="XP_018211759.1">
    <property type="nucleotide sequence ID" value="XM_018355558.1"/>
</dbReference>
<name>A0A1B7SK27_9ASCO</name>
<keyword evidence="3 5" id="KW-0539">Nucleus</keyword>
<proteinExistence type="inferred from homology"/>
<dbReference type="Proteomes" id="UP000788993">
    <property type="component" value="Unassembled WGS sequence"/>
</dbReference>
<comment type="similarity">
    <text evidence="5">Belongs to the peptidase T1B family.</text>
</comment>
<dbReference type="CDD" id="cd03758">
    <property type="entry name" value="proteasome_beta_type_2"/>
    <property type="match status" value="1"/>
</dbReference>
<evidence type="ECO:0000256" key="4">
    <source>
        <dbReference type="ARBA" id="ARBA00026071"/>
    </source>
</evidence>
<dbReference type="GO" id="GO:0043161">
    <property type="term" value="P:proteasome-mediated ubiquitin-dependent protein catabolic process"/>
    <property type="evidence" value="ECO:0007669"/>
    <property type="project" value="EnsemblFungi"/>
</dbReference>
<keyword evidence="2 5" id="KW-0647">Proteasome</keyword>
<dbReference type="InterPro" id="IPR023333">
    <property type="entry name" value="Proteasome_suB-type"/>
</dbReference>
<evidence type="ECO:0000256" key="3">
    <source>
        <dbReference type="ARBA" id="ARBA00023242"/>
    </source>
</evidence>
<evidence type="ECO:0000256" key="1">
    <source>
        <dbReference type="ARBA" id="ARBA00022490"/>
    </source>
</evidence>
<comment type="caution">
    <text evidence="6">The sequence shown here is derived from an EMBL/GenBank/DDBJ whole genome shotgun (WGS) entry which is preliminary data.</text>
</comment>
<dbReference type="PANTHER" id="PTHR32194">
    <property type="entry name" value="METALLOPROTEASE TLDD"/>
    <property type="match status" value="1"/>
</dbReference>
<comment type="subunit">
    <text evidence="5">Component of the proteasome complex.</text>
</comment>
<dbReference type="Gene3D" id="3.60.20.10">
    <property type="entry name" value="Glutamine Phosphoribosylpyrophosphate, subunit 1, domain 1"/>
    <property type="match status" value="1"/>
</dbReference>
<reference evidence="6" key="2">
    <citation type="submission" date="2021-01" db="EMBL/GenBank/DDBJ databases">
        <authorList>
            <person name="Schikora-Tamarit M.A."/>
        </authorList>
    </citation>
    <scope>NUCLEOTIDE SEQUENCE</scope>
    <source>
        <strain evidence="6">NCAIM Y.01608</strain>
    </source>
</reference>
<organism evidence="6 7">
    <name type="scientific">Ogataea polymorpha</name>
    <dbReference type="NCBI Taxonomy" id="460523"/>
    <lineage>
        <taxon>Eukaryota</taxon>
        <taxon>Fungi</taxon>
        <taxon>Dikarya</taxon>
        <taxon>Ascomycota</taxon>
        <taxon>Saccharomycotina</taxon>
        <taxon>Pichiomycetes</taxon>
        <taxon>Pichiales</taxon>
        <taxon>Pichiaceae</taxon>
        <taxon>Ogataea</taxon>
    </lineage>
</organism>
<accession>A0A1B7SK27</accession>
<dbReference type="GO" id="GO:0019774">
    <property type="term" value="C:proteasome core complex, beta-subunit complex"/>
    <property type="evidence" value="ECO:0007669"/>
    <property type="project" value="EnsemblFungi"/>
</dbReference>
<dbReference type="SUPFAM" id="SSF56235">
    <property type="entry name" value="N-terminal nucleophile aminohydrolases (Ntn hydrolases)"/>
    <property type="match status" value="1"/>
</dbReference>
<dbReference type="GO" id="GO:0005634">
    <property type="term" value="C:nucleus"/>
    <property type="evidence" value="ECO:0007669"/>
    <property type="project" value="UniProtKB-SubCell"/>
</dbReference>
<dbReference type="PANTHER" id="PTHR32194:SF2">
    <property type="entry name" value="PROTEASOME SUBUNIT BETA TYPE-1"/>
    <property type="match status" value="1"/>
</dbReference>
<reference evidence="6" key="1">
    <citation type="journal article" date="2021" name="Open Biol.">
        <title>Shared evolutionary footprints suggest mitochondrial oxidative damage underlies multiple complex I losses in fungi.</title>
        <authorList>
            <person name="Schikora-Tamarit M.A."/>
            <person name="Marcet-Houben M."/>
            <person name="Nosek J."/>
            <person name="Gabaldon T."/>
        </authorList>
    </citation>
    <scope>NUCLEOTIDE SEQUENCE</scope>
    <source>
        <strain evidence="6">NCAIM Y.01608</strain>
    </source>
</reference>
<evidence type="ECO:0000256" key="2">
    <source>
        <dbReference type="ARBA" id="ARBA00022942"/>
    </source>
</evidence>
<dbReference type="InterPro" id="IPR029055">
    <property type="entry name" value="Ntn_hydrolases_N"/>
</dbReference>
<evidence type="ECO:0000256" key="5">
    <source>
        <dbReference type="RuleBase" id="RU004203"/>
    </source>
</evidence>
<dbReference type="InterPro" id="IPR016050">
    <property type="entry name" value="Proteasome_bsu_CS"/>
</dbReference>
<dbReference type="EMBL" id="JAEUBD010001540">
    <property type="protein sequence ID" value="KAH3659358.1"/>
    <property type="molecule type" value="Genomic_DNA"/>
</dbReference>
<evidence type="ECO:0000313" key="6">
    <source>
        <dbReference type="EMBL" id="KAH3659358.1"/>
    </source>
</evidence>
<dbReference type="InterPro" id="IPR001353">
    <property type="entry name" value="Proteasome_sua/b"/>
</dbReference>
<comment type="subcellular location">
    <subcellularLocation>
        <location evidence="5">Cytoplasm</location>
    </subcellularLocation>
    <subcellularLocation>
        <location evidence="5">Nucleus</location>
    </subcellularLocation>
</comment>
<dbReference type="GO" id="GO:0061133">
    <property type="term" value="F:endopeptidase activator activity"/>
    <property type="evidence" value="ECO:0007669"/>
    <property type="project" value="EnsemblFungi"/>
</dbReference>
<dbReference type="PROSITE" id="PS00854">
    <property type="entry name" value="PROTEASOME_BETA_1"/>
    <property type="match status" value="1"/>
</dbReference>
<dbReference type="GO" id="GO:0010499">
    <property type="term" value="P:proteasomal ubiquitin-independent protein catabolic process"/>
    <property type="evidence" value="ECO:0007669"/>
    <property type="project" value="EnsemblFungi"/>
</dbReference>
<keyword evidence="1 5" id="KW-0963">Cytoplasm</keyword>
<dbReference type="AlphaFoldDB" id="A0A1B7SK27"/>
<comment type="subunit">
    <text evidence="4">The 26S proteasome consists of a 20S proteasome core and two 19S regulatory subunits. The 20S proteasome core is composed of 28 subunits that are arranged in four stacked rings, resulting in a barrel-shaped structure. The two end rings are each formed by seven alpha subunits, and the two central rings are each formed by seven beta subunits. The catalytic chamber with the active sites is on the inside of the barrel.</text>
</comment>